<reference evidence="2" key="2">
    <citation type="submission" date="2023-02" db="EMBL/GenBank/DDBJ databases">
        <title>Complete genome sequence of Lactobacillus curvatus CACC879 isolated from Pig feces.</title>
        <authorList>
            <person name="Park S."/>
            <person name="Park M.A."/>
            <person name="Kim D.-H."/>
            <person name="Kim Y."/>
        </authorList>
    </citation>
    <scope>NUCLEOTIDE SEQUENCE</scope>
    <source>
        <strain evidence="2">CACC879</strain>
    </source>
</reference>
<dbReference type="AlphaFoldDB" id="A0A1B2A6L7"/>
<reference evidence="1 3" key="1">
    <citation type="submission" date="2018-07" db="EMBL/GenBank/DDBJ databases">
        <title>Lactobacillus curvatus genome sequence.</title>
        <authorList>
            <person name="Prechtl R."/>
        </authorList>
    </citation>
    <scope>NUCLEOTIDE SEQUENCE [LARGE SCALE GENOMIC DNA]</scope>
    <source>
        <strain evidence="1 3">TMW 1.1928</strain>
    </source>
</reference>
<dbReference type="EMBL" id="CP031003">
    <property type="protein sequence ID" value="AXN35687.1"/>
    <property type="molecule type" value="Genomic_DNA"/>
</dbReference>
<evidence type="ECO:0000313" key="2">
    <source>
        <dbReference type="EMBL" id="WDC91948.1"/>
    </source>
</evidence>
<evidence type="ECO:0000313" key="3">
    <source>
        <dbReference type="Proteomes" id="UP000257607"/>
    </source>
</evidence>
<organism evidence="2 4">
    <name type="scientific">Latilactobacillus curvatus</name>
    <name type="common">Lactobacillus curvatus</name>
    <dbReference type="NCBI Taxonomy" id="28038"/>
    <lineage>
        <taxon>Bacteria</taxon>
        <taxon>Bacillati</taxon>
        <taxon>Bacillota</taxon>
        <taxon>Bacilli</taxon>
        <taxon>Lactobacillales</taxon>
        <taxon>Lactobacillaceae</taxon>
        <taxon>Latilactobacillus</taxon>
    </lineage>
</organism>
<dbReference type="OrthoDB" id="1644322at2"/>
<accession>A0A1B2A6L7</accession>
<dbReference type="EMBL" id="CP117683">
    <property type="protein sequence ID" value="WDC91948.1"/>
    <property type="molecule type" value="Genomic_DNA"/>
</dbReference>
<dbReference type="Proteomes" id="UP001215533">
    <property type="component" value="Chromosome"/>
</dbReference>
<dbReference type="GeneID" id="49610600"/>
<evidence type="ECO:0000313" key="1">
    <source>
        <dbReference type="EMBL" id="AXN35687.1"/>
    </source>
</evidence>
<gene>
    <name evidence="1" type="ORF">DT351_04635</name>
    <name evidence="2" type="ORF">PSR33_07090</name>
</gene>
<dbReference type="Proteomes" id="UP000257607">
    <property type="component" value="Chromosome"/>
</dbReference>
<name>A0A1B2A6L7_LATCU</name>
<protein>
    <recommendedName>
        <fullName evidence="5">DNA-directed RNA polymerase beta subunit</fullName>
    </recommendedName>
</protein>
<evidence type="ECO:0000313" key="4">
    <source>
        <dbReference type="Proteomes" id="UP001215533"/>
    </source>
</evidence>
<evidence type="ECO:0008006" key="5">
    <source>
        <dbReference type="Google" id="ProtNLM"/>
    </source>
</evidence>
<sequence>MNNDEYDPNLVNQFLKYDYYDRGMMKWQGFYLSDHTAVLDKNNRVQDRKRNEKHIEAMTAEMIANTINDAIVKCYPVQIDKAERSIEGIVPSKVEGLISGWFGSQIIVANEAILIEEIYAIKKLAP</sequence>
<dbReference type="RefSeq" id="WP_004269998.1">
    <property type="nucleotide sequence ID" value="NZ_BJOQ01000011.1"/>
</dbReference>
<dbReference type="KEGG" id="lcv:FBA2_05925"/>
<proteinExistence type="predicted"/>